<dbReference type="GeneTree" id="ENSGT00940000163630"/>
<dbReference type="AlphaFoldDB" id="A0A8C5R981"/>
<evidence type="ECO:0000313" key="3">
    <source>
        <dbReference type="Proteomes" id="UP000694569"/>
    </source>
</evidence>
<accession>A0A8C5R981</accession>
<dbReference type="PANTHER" id="PTHR19446">
    <property type="entry name" value="REVERSE TRANSCRIPTASES"/>
    <property type="match status" value="1"/>
</dbReference>
<dbReference type="Ensembl" id="ENSLLET00000050635.1">
    <property type="protein sequence ID" value="ENSLLEP00000048740.1"/>
    <property type="gene ID" value="ENSLLEG00000030692.1"/>
</dbReference>
<protein>
    <recommendedName>
        <fullName evidence="1">Reverse transcriptase domain-containing protein</fullName>
    </recommendedName>
</protein>
<organism evidence="2 3">
    <name type="scientific">Leptobrachium leishanense</name>
    <name type="common">Leishan spiny toad</name>
    <dbReference type="NCBI Taxonomy" id="445787"/>
    <lineage>
        <taxon>Eukaryota</taxon>
        <taxon>Metazoa</taxon>
        <taxon>Chordata</taxon>
        <taxon>Craniata</taxon>
        <taxon>Vertebrata</taxon>
        <taxon>Euteleostomi</taxon>
        <taxon>Amphibia</taxon>
        <taxon>Batrachia</taxon>
        <taxon>Anura</taxon>
        <taxon>Pelobatoidea</taxon>
        <taxon>Megophryidae</taxon>
        <taxon>Leptobrachium</taxon>
    </lineage>
</organism>
<keyword evidence="3" id="KW-1185">Reference proteome</keyword>
<feature type="domain" description="Reverse transcriptase" evidence="1">
    <location>
        <begin position="119"/>
        <end position="259"/>
    </location>
</feature>
<reference evidence="2" key="2">
    <citation type="submission" date="2025-09" db="UniProtKB">
        <authorList>
            <consortium name="Ensembl"/>
        </authorList>
    </citation>
    <scope>IDENTIFICATION</scope>
</reference>
<name>A0A8C5R981_9ANUR</name>
<dbReference type="InterPro" id="IPR000477">
    <property type="entry name" value="RT_dom"/>
</dbReference>
<dbReference type="Pfam" id="PF00078">
    <property type="entry name" value="RVT_1"/>
    <property type="match status" value="1"/>
</dbReference>
<evidence type="ECO:0000259" key="1">
    <source>
        <dbReference type="PROSITE" id="PS50878"/>
    </source>
</evidence>
<dbReference type="CDD" id="cd01650">
    <property type="entry name" value="RT_nLTR_like"/>
    <property type="match status" value="1"/>
</dbReference>
<dbReference type="OrthoDB" id="416119at2759"/>
<reference evidence="2" key="1">
    <citation type="submission" date="2025-08" db="UniProtKB">
        <authorList>
            <consortium name="Ensembl"/>
        </authorList>
    </citation>
    <scope>IDENTIFICATION</scope>
</reference>
<proteinExistence type="predicted"/>
<dbReference type="PROSITE" id="PS50878">
    <property type="entry name" value="RT_POL"/>
    <property type="match status" value="1"/>
</dbReference>
<evidence type="ECO:0000313" key="2">
    <source>
        <dbReference type="Ensembl" id="ENSLLEP00000048740.1"/>
    </source>
</evidence>
<dbReference type="Proteomes" id="UP000694569">
    <property type="component" value="Unplaced"/>
</dbReference>
<sequence>MANPRRKHQPITCLTTENSISVTSLDRNNGLFYDFFLARSQPPQDNVDLAKAFLEAYLAPRLPAHQREILVGPITDREVGGAITPLKTGKSPGPDGLTADYYKILKAQICPILTTMFNDIYVSGNAIDSFNASHTILIPKPGKPADNMSSYRPISLLNTDYKLLTKILASSLQTFLPDLLIYHQLGFVHGRHSVVGIRRAVAAVLGAHSASSGTHPTLLRLDLEQAFDSVTWSHLFRVLSRRSFGQTFTDFIRNITRYP</sequence>